<gene>
    <name evidence="6" type="ORF">PILCRDRAFT_827925</name>
</gene>
<dbReference type="GO" id="GO:0004674">
    <property type="term" value="F:protein serine/threonine kinase activity"/>
    <property type="evidence" value="ECO:0007669"/>
    <property type="project" value="UniProtKB-EC"/>
</dbReference>
<keyword evidence="2 4" id="KW-0547">Nucleotide-binding</keyword>
<evidence type="ECO:0000256" key="2">
    <source>
        <dbReference type="ARBA" id="ARBA00022741"/>
    </source>
</evidence>
<dbReference type="Proteomes" id="UP000054166">
    <property type="component" value="Unassembled WGS sequence"/>
</dbReference>
<feature type="binding site" evidence="4">
    <location>
        <position position="39"/>
    </location>
    <ligand>
        <name>ATP</name>
        <dbReference type="ChEBI" id="CHEBI:30616"/>
    </ligand>
</feature>
<dbReference type="EC" id="2.7.11.1" evidence="1"/>
<proteinExistence type="predicted"/>
<evidence type="ECO:0000256" key="4">
    <source>
        <dbReference type="PROSITE-ProRule" id="PRU10141"/>
    </source>
</evidence>
<dbReference type="PROSITE" id="PS00107">
    <property type="entry name" value="PROTEIN_KINASE_ATP"/>
    <property type="match status" value="1"/>
</dbReference>
<dbReference type="SMART" id="SM00220">
    <property type="entry name" value="S_TKc"/>
    <property type="match status" value="1"/>
</dbReference>
<organism evidence="6 7">
    <name type="scientific">Piloderma croceum (strain F 1598)</name>
    <dbReference type="NCBI Taxonomy" id="765440"/>
    <lineage>
        <taxon>Eukaryota</taxon>
        <taxon>Fungi</taxon>
        <taxon>Dikarya</taxon>
        <taxon>Basidiomycota</taxon>
        <taxon>Agaricomycotina</taxon>
        <taxon>Agaricomycetes</taxon>
        <taxon>Agaricomycetidae</taxon>
        <taxon>Atheliales</taxon>
        <taxon>Atheliaceae</taxon>
        <taxon>Piloderma</taxon>
    </lineage>
</organism>
<dbReference type="InterPro" id="IPR008271">
    <property type="entry name" value="Ser/Thr_kinase_AS"/>
</dbReference>
<dbReference type="PROSITE" id="PS00108">
    <property type="entry name" value="PROTEIN_KINASE_ST"/>
    <property type="match status" value="1"/>
</dbReference>
<dbReference type="InterPro" id="IPR011009">
    <property type="entry name" value="Kinase-like_dom_sf"/>
</dbReference>
<reference evidence="7" key="2">
    <citation type="submission" date="2015-01" db="EMBL/GenBank/DDBJ databases">
        <title>Evolutionary Origins and Diversification of the Mycorrhizal Mutualists.</title>
        <authorList>
            <consortium name="DOE Joint Genome Institute"/>
            <consortium name="Mycorrhizal Genomics Consortium"/>
            <person name="Kohler A."/>
            <person name="Kuo A."/>
            <person name="Nagy L.G."/>
            <person name="Floudas D."/>
            <person name="Copeland A."/>
            <person name="Barry K.W."/>
            <person name="Cichocki N."/>
            <person name="Veneault-Fourrey C."/>
            <person name="LaButti K."/>
            <person name="Lindquist E.A."/>
            <person name="Lipzen A."/>
            <person name="Lundell T."/>
            <person name="Morin E."/>
            <person name="Murat C."/>
            <person name="Riley R."/>
            <person name="Ohm R."/>
            <person name="Sun H."/>
            <person name="Tunlid A."/>
            <person name="Henrissat B."/>
            <person name="Grigoriev I.V."/>
            <person name="Hibbett D.S."/>
            <person name="Martin F."/>
        </authorList>
    </citation>
    <scope>NUCLEOTIDE SEQUENCE [LARGE SCALE GENOMIC DNA]</scope>
    <source>
        <strain evidence="7">F 1598</strain>
    </source>
</reference>
<dbReference type="PROSITE" id="PS50011">
    <property type="entry name" value="PROTEIN_KINASE_DOM"/>
    <property type="match status" value="1"/>
</dbReference>
<dbReference type="Pfam" id="PF00069">
    <property type="entry name" value="Pkinase"/>
    <property type="match status" value="1"/>
</dbReference>
<dbReference type="Gene3D" id="1.10.510.10">
    <property type="entry name" value="Transferase(Phosphotransferase) domain 1"/>
    <property type="match status" value="1"/>
</dbReference>
<protein>
    <recommendedName>
        <fullName evidence="1">non-specific serine/threonine protein kinase</fullName>
        <ecNumber evidence="1">2.7.11.1</ecNumber>
    </recommendedName>
</protein>
<name>A0A0C3F3W3_PILCF</name>
<dbReference type="OrthoDB" id="5579860at2759"/>
<dbReference type="EMBL" id="KN833056">
    <property type="protein sequence ID" value="KIM74724.1"/>
    <property type="molecule type" value="Genomic_DNA"/>
</dbReference>
<evidence type="ECO:0000259" key="5">
    <source>
        <dbReference type="PROSITE" id="PS50011"/>
    </source>
</evidence>
<dbReference type="InterPro" id="IPR050235">
    <property type="entry name" value="CK1_Ser-Thr_kinase"/>
</dbReference>
<evidence type="ECO:0000256" key="1">
    <source>
        <dbReference type="ARBA" id="ARBA00012513"/>
    </source>
</evidence>
<evidence type="ECO:0000313" key="6">
    <source>
        <dbReference type="EMBL" id="KIM74724.1"/>
    </source>
</evidence>
<evidence type="ECO:0000313" key="7">
    <source>
        <dbReference type="Proteomes" id="UP000054166"/>
    </source>
</evidence>
<feature type="domain" description="Protein kinase" evidence="5">
    <location>
        <begin position="10"/>
        <end position="334"/>
    </location>
</feature>
<dbReference type="GO" id="GO:0005524">
    <property type="term" value="F:ATP binding"/>
    <property type="evidence" value="ECO:0007669"/>
    <property type="project" value="UniProtKB-UniRule"/>
</dbReference>
<dbReference type="SUPFAM" id="SSF56112">
    <property type="entry name" value="Protein kinase-like (PK-like)"/>
    <property type="match status" value="1"/>
</dbReference>
<dbReference type="PANTHER" id="PTHR11909">
    <property type="entry name" value="CASEIN KINASE-RELATED"/>
    <property type="match status" value="1"/>
</dbReference>
<dbReference type="STRING" id="765440.A0A0C3F3W3"/>
<keyword evidence="7" id="KW-1185">Reference proteome</keyword>
<accession>A0A0C3F3W3</accession>
<evidence type="ECO:0000256" key="3">
    <source>
        <dbReference type="ARBA" id="ARBA00022840"/>
    </source>
</evidence>
<sequence length="594" mass="66831">MPGTDPGLELKQLEVIGSGTHGVVYRARNTATGQLVALKKSRASRLLKRTALRYEARVLMYVAGHPSIPTVYAHGRFPHFEYLAIELLGRDLRDVVEEKGQLPLDDVLKIADQLISGLEHIHGRRIVHRDIKPENILFHKDNPSVVRLIDFGISRPCVAGPARICQPSVEHNYIVGTLAYASLNSHLGIDLNPRDDLESLAYTLLFLLKGSLPWQAYSEHGSSLGRIAQVREQKRKWTGPRLANYSVAEFGRLVDYARGLKFTEHINYARLRVEFANVYGKRIIPLEWRVHAPTSSQVSSTRCPVEIGHLLSIQIISRVSIEGYSLQGLADPWHDPLLSSRHWPTSVRPVIVIDTAFDETSCLFKIQVVSIGQGTPDKPATAASGVSSHIAIRNRPSTSSTSGQTVALRPVAKYAAGKLWPVPNAYCYAFPRALWFYCLPNQAITRGHWKVEGDDLQILQQRFSKPFPRVFSTNRIADPDLRYETRMVLQGTQIFVTLMALNPSHPSTRGIDWRGDRGLFDESTMIARRRGLEDGYYQWTGSPVEFDDDLGSYEEDDYELYNAPQRERSRELTLNDGFLDDENAHGLCRITSVT</sequence>
<dbReference type="InterPro" id="IPR000719">
    <property type="entry name" value="Prot_kinase_dom"/>
</dbReference>
<dbReference type="AlphaFoldDB" id="A0A0C3F3W3"/>
<dbReference type="HOGENOM" id="CLU_026874_0_0_1"/>
<dbReference type="InterPro" id="IPR017441">
    <property type="entry name" value="Protein_kinase_ATP_BS"/>
</dbReference>
<keyword evidence="3 4" id="KW-0067">ATP-binding</keyword>
<dbReference type="InParanoid" id="A0A0C3F3W3"/>
<reference evidence="6 7" key="1">
    <citation type="submission" date="2014-04" db="EMBL/GenBank/DDBJ databases">
        <authorList>
            <consortium name="DOE Joint Genome Institute"/>
            <person name="Kuo A."/>
            <person name="Tarkka M."/>
            <person name="Buscot F."/>
            <person name="Kohler A."/>
            <person name="Nagy L.G."/>
            <person name="Floudas D."/>
            <person name="Copeland A."/>
            <person name="Barry K.W."/>
            <person name="Cichocki N."/>
            <person name="Veneault-Fourrey C."/>
            <person name="LaButti K."/>
            <person name="Lindquist E.A."/>
            <person name="Lipzen A."/>
            <person name="Lundell T."/>
            <person name="Morin E."/>
            <person name="Murat C."/>
            <person name="Sun H."/>
            <person name="Tunlid A."/>
            <person name="Henrissat B."/>
            <person name="Grigoriev I.V."/>
            <person name="Hibbett D.S."/>
            <person name="Martin F."/>
            <person name="Nordberg H.P."/>
            <person name="Cantor M.N."/>
            <person name="Hua S.X."/>
        </authorList>
    </citation>
    <scope>NUCLEOTIDE SEQUENCE [LARGE SCALE GENOMIC DNA]</scope>
    <source>
        <strain evidence="6 7">F 1598</strain>
    </source>
</reference>